<keyword evidence="1" id="KW-1133">Transmembrane helix</keyword>
<keyword evidence="3" id="KW-1185">Reference proteome</keyword>
<proteinExistence type="predicted"/>
<feature type="transmembrane region" description="Helical" evidence="1">
    <location>
        <begin position="12"/>
        <end position="31"/>
    </location>
</feature>
<accession>A0A3N4H4U1</accession>
<name>A0A3N4H4U1_9ACTN</name>
<evidence type="ECO:0000313" key="3">
    <source>
        <dbReference type="Proteomes" id="UP000267536"/>
    </source>
</evidence>
<dbReference type="EMBL" id="RKMH01000002">
    <property type="protein sequence ID" value="RPA65840.1"/>
    <property type="molecule type" value="Genomic_DNA"/>
</dbReference>
<sequence>MSGDPGGLGGRLLDTCITVLIAVMALAGAIYILREIWVPLCVTIAIVVIVGSSSALVYRRFRGW</sequence>
<dbReference type="Proteomes" id="UP000267536">
    <property type="component" value="Unassembled WGS sequence"/>
</dbReference>
<protein>
    <submittedName>
        <fullName evidence="2">Uncharacterized protein</fullName>
    </submittedName>
</protein>
<comment type="caution">
    <text evidence="2">The sequence shown here is derived from an EMBL/GenBank/DDBJ whole genome shotgun (WGS) entry which is preliminary data.</text>
</comment>
<organism evidence="2 3">
    <name type="scientific">Gordonia oryzae</name>
    <dbReference type="NCBI Taxonomy" id="2487349"/>
    <lineage>
        <taxon>Bacteria</taxon>
        <taxon>Bacillati</taxon>
        <taxon>Actinomycetota</taxon>
        <taxon>Actinomycetes</taxon>
        <taxon>Mycobacteriales</taxon>
        <taxon>Gordoniaceae</taxon>
        <taxon>Gordonia</taxon>
    </lineage>
</organism>
<evidence type="ECO:0000256" key="1">
    <source>
        <dbReference type="SAM" id="Phobius"/>
    </source>
</evidence>
<keyword evidence="1" id="KW-0812">Transmembrane</keyword>
<feature type="transmembrane region" description="Helical" evidence="1">
    <location>
        <begin position="37"/>
        <end position="58"/>
    </location>
</feature>
<gene>
    <name evidence="2" type="ORF">EF294_03630</name>
</gene>
<keyword evidence="1" id="KW-0472">Membrane</keyword>
<dbReference type="AlphaFoldDB" id="A0A3N4H4U1"/>
<reference evidence="2 3" key="1">
    <citation type="submission" date="2018-11" db="EMBL/GenBank/DDBJ databases">
        <title>Draft genome sequence of Gordonia sp. RS15-1S isolated from rice stems.</title>
        <authorList>
            <person name="Muangham S."/>
        </authorList>
    </citation>
    <scope>NUCLEOTIDE SEQUENCE [LARGE SCALE GENOMIC DNA]</scope>
    <source>
        <strain evidence="2 3">RS15-1S</strain>
    </source>
</reference>
<dbReference type="RefSeq" id="WP_123925691.1">
    <property type="nucleotide sequence ID" value="NZ_JBPSDP010000012.1"/>
</dbReference>
<dbReference type="OrthoDB" id="4377954at2"/>
<evidence type="ECO:0000313" key="2">
    <source>
        <dbReference type="EMBL" id="RPA65840.1"/>
    </source>
</evidence>